<keyword evidence="3 4" id="KW-0067">ATP-binding</keyword>
<proteinExistence type="inferred from homology"/>
<dbReference type="RefSeq" id="WP_066732204.1">
    <property type="nucleotide sequence ID" value="NZ_JAJCIQ010000001.1"/>
</dbReference>
<evidence type="ECO:0000256" key="2">
    <source>
        <dbReference type="ARBA" id="ARBA00022741"/>
    </source>
</evidence>
<keyword evidence="5" id="KW-0436">Ligase</keyword>
<dbReference type="Gene3D" id="3.40.50.10420">
    <property type="entry name" value="NagB/RpiA/CoA transferase-like"/>
    <property type="match status" value="1"/>
</dbReference>
<dbReference type="EC" id="6.3.3.2" evidence="4"/>
<keyword evidence="4" id="KW-0479">Metal-binding</keyword>
<dbReference type="PANTHER" id="PTHR23407:SF1">
    <property type="entry name" value="5-FORMYLTETRAHYDROFOLATE CYCLO-LIGASE"/>
    <property type="match status" value="1"/>
</dbReference>
<comment type="similarity">
    <text evidence="1 4">Belongs to the 5-formyltetrahydrofolate cyclo-ligase family.</text>
</comment>
<dbReference type="Pfam" id="PF01812">
    <property type="entry name" value="5-FTHF_cyc-lig"/>
    <property type="match status" value="1"/>
</dbReference>
<dbReference type="PANTHER" id="PTHR23407">
    <property type="entry name" value="ATPASE INHIBITOR/5-FORMYLTETRAHYDROFOLATE CYCLO-LIGASE"/>
    <property type="match status" value="1"/>
</dbReference>
<dbReference type="SUPFAM" id="SSF100950">
    <property type="entry name" value="NagB/RpiA/CoA transferase-like"/>
    <property type="match status" value="1"/>
</dbReference>
<dbReference type="EMBL" id="JAJCIS010000001">
    <property type="protein sequence ID" value="MCB7386067.1"/>
    <property type="molecule type" value="Genomic_DNA"/>
</dbReference>
<keyword evidence="6" id="KW-1185">Reference proteome</keyword>
<name>A0ABS8DCD7_9FIRM</name>
<comment type="caution">
    <text evidence="5">The sequence shown here is derived from an EMBL/GenBank/DDBJ whole genome shotgun (WGS) entry which is preliminary data.</text>
</comment>
<gene>
    <name evidence="5" type="ORF">LIZ65_02100</name>
</gene>
<keyword evidence="4" id="KW-0460">Magnesium</keyword>
<accession>A0ABS8DCD7</accession>
<comment type="cofactor">
    <cofactor evidence="4">
        <name>Mg(2+)</name>
        <dbReference type="ChEBI" id="CHEBI:18420"/>
    </cofactor>
</comment>
<dbReference type="InterPro" id="IPR002698">
    <property type="entry name" value="FTHF_cligase"/>
</dbReference>
<keyword evidence="2 4" id="KW-0547">Nucleotide-binding</keyword>
<reference evidence="5 6" key="1">
    <citation type="submission" date="2021-10" db="EMBL/GenBank/DDBJ databases">
        <title>Collection of gut derived symbiotic bacterial strains cultured from healthy donors.</title>
        <authorList>
            <person name="Lin H."/>
            <person name="Littmann E."/>
            <person name="Kohout C."/>
            <person name="Pamer E.G."/>
        </authorList>
    </citation>
    <scope>NUCLEOTIDE SEQUENCE [LARGE SCALE GENOMIC DNA]</scope>
    <source>
        <strain evidence="5 6">DFI.1.165</strain>
    </source>
</reference>
<evidence type="ECO:0000256" key="1">
    <source>
        <dbReference type="ARBA" id="ARBA00010638"/>
    </source>
</evidence>
<dbReference type="Proteomes" id="UP001299546">
    <property type="component" value="Unassembled WGS sequence"/>
</dbReference>
<sequence>MAAKKEIRLAVLKARRNLSQQETMEKSSHICESVVSHPWFQKAKTVLLYMDYNREVMTGQIIERAWELGKCVGVPKVHGKTMEYYRIESFEDLEEGAYGIREPRKECPRIQTEGAKRGDILAVMPGVAFDSERNRIGYGGGYYDKYFEKKDNINKMAVAFELQMVPCIDAEEFDLKPDCIVTEKQLYCPD</sequence>
<dbReference type="PIRSF" id="PIRSF006806">
    <property type="entry name" value="FTHF_cligase"/>
    <property type="match status" value="1"/>
</dbReference>
<organism evidence="5 6">
    <name type="scientific">Bariatricus massiliensis</name>
    <dbReference type="NCBI Taxonomy" id="1745713"/>
    <lineage>
        <taxon>Bacteria</taxon>
        <taxon>Bacillati</taxon>
        <taxon>Bacillota</taxon>
        <taxon>Clostridia</taxon>
        <taxon>Lachnospirales</taxon>
        <taxon>Lachnospiraceae</taxon>
        <taxon>Bariatricus</taxon>
    </lineage>
</organism>
<evidence type="ECO:0000313" key="6">
    <source>
        <dbReference type="Proteomes" id="UP001299546"/>
    </source>
</evidence>
<dbReference type="InterPro" id="IPR024185">
    <property type="entry name" value="FTHF_cligase-like_sf"/>
</dbReference>
<evidence type="ECO:0000256" key="4">
    <source>
        <dbReference type="RuleBase" id="RU361279"/>
    </source>
</evidence>
<protein>
    <recommendedName>
        <fullName evidence="4">5-formyltetrahydrofolate cyclo-ligase</fullName>
        <ecNumber evidence="4">6.3.3.2</ecNumber>
    </recommendedName>
</protein>
<evidence type="ECO:0000313" key="5">
    <source>
        <dbReference type="EMBL" id="MCB7386067.1"/>
    </source>
</evidence>
<dbReference type="InterPro" id="IPR037171">
    <property type="entry name" value="NagB/RpiA_transferase-like"/>
</dbReference>
<dbReference type="NCBIfam" id="TIGR02727">
    <property type="entry name" value="MTHFS_bact"/>
    <property type="match status" value="1"/>
</dbReference>
<dbReference type="GO" id="GO:0030272">
    <property type="term" value="F:5-formyltetrahydrofolate cyclo-ligase activity"/>
    <property type="evidence" value="ECO:0007669"/>
    <property type="project" value="UniProtKB-EC"/>
</dbReference>
<comment type="catalytic activity">
    <reaction evidence="4">
        <text>(6S)-5-formyl-5,6,7,8-tetrahydrofolate + ATP = (6R)-5,10-methenyltetrahydrofolate + ADP + phosphate</text>
        <dbReference type="Rhea" id="RHEA:10488"/>
        <dbReference type="ChEBI" id="CHEBI:30616"/>
        <dbReference type="ChEBI" id="CHEBI:43474"/>
        <dbReference type="ChEBI" id="CHEBI:57455"/>
        <dbReference type="ChEBI" id="CHEBI:57457"/>
        <dbReference type="ChEBI" id="CHEBI:456216"/>
        <dbReference type="EC" id="6.3.3.2"/>
    </reaction>
</comment>
<evidence type="ECO:0000256" key="3">
    <source>
        <dbReference type="ARBA" id="ARBA00022840"/>
    </source>
</evidence>